<keyword evidence="3" id="KW-1185">Reference proteome</keyword>
<dbReference type="InterPro" id="IPR032331">
    <property type="entry name" value="DUF4856"/>
</dbReference>
<dbReference type="PROSITE" id="PS51257">
    <property type="entry name" value="PROKAR_LIPOPROTEIN"/>
    <property type="match status" value="1"/>
</dbReference>
<protein>
    <recommendedName>
        <fullName evidence="4">DUF4856 domain-containing protein</fullName>
    </recommendedName>
</protein>
<dbReference type="EMBL" id="FZOQ01000012">
    <property type="protein sequence ID" value="SNS74574.1"/>
    <property type="molecule type" value="Genomic_DNA"/>
</dbReference>
<evidence type="ECO:0000256" key="1">
    <source>
        <dbReference type="SAM" id="SignalP"/>
    </source>
</evidence>
<keyword evidence="1" id="KW-0732">Signal</keyword>
<evidence type="ECO:0008006" key="4">
    <source>
        <dbReference type="Google" id="ProtNLM"/>
    </source>
</evidence>
<feature type="chain" id="PRO_5012805620" description="DUF4856 domain-containing protein" evidence="1">
    <location>
        <begin position="27"/>
        <end position="366"/>
    </location>
</feature>
<evidence type="ECO:0000313" key="2">
    <source>
        <dbReference type="EMBL" id="SNS74574.1"/>
    </source>
</evidence>
<name>A0A239H2U0_9BACT</name>
<proteinExistence type="predicted"/>
<accession>A0A239H2U0</accession>
<dbReference type="RefSeq" id="WP_089319816.1">
    <property type="nucleotide sequence ID" value="NZ_FZOQ01000012.1"/>
</dbReference>
<dbReference type="OrthoDB" id="5498726at2"/>
<dbReference type="AlphaFoldDB" id="A0A239H2U0"/>
<dbReference type="Proteomes" id="UP000198432">
    <property type="component" value="Unassembled WGS sequence"/>
</dbReference>
<gene>
    <name evidence="2" type="ORF">SAMN06296052_112101</name>
</gene>
<reference evidence="3" key="1">
    <citation type="submission" date="2017-06" db="EMBL/GenBank/DDBJ databases">
        <authorList>
            <person name="Varghese N."/>
            <person name="Submissions S."/>
        </authorList>
    </citation>
    <scope>NUCLEOTIDE SEQUENCE [LARGE SCALE GENOMIC DNA]</scope>
    <source>
        <strain evidence="3">NKM1</strain>
    </source>
</reference>
<evidence type="ECO:0000313" key="3">
    <source>
        <dbReference type="Proteomes" id="UP000198432"/>
    </source>
</evidence>
<organism evidence="2 3">
    <name type="scientific">Pontibacter ummariensis</name>
    <dbReference type="NCBI Taxonomy" id="1610492"/>
    <lineage>
        <taxon>Bacteria</taxon>
        <taxon>Pseudomonadati</taxon>
        <taxon>Bacteroidota</taxon>
        <taxon>Cytophagia</taxon>
        <taxon>Cytophagales</taxon>
        <taxon>Hymenobacteraceae</taxon>
        <taxon>Pontibacter</taxon>
    </lineage>
</organism>
<dbReference type="Pfam" id="PF16148">
    <property type="entry name" value="DUF4856"/>
    <property type="match status" value="1"/>
</dbReference>
<feature type="signal peptide" evidence="1">
    <location>
        <begin position="1"/>
        <end position="26"/>
    </location>
</feature>
<sequence length="366" mass="39765">MLTAIRRHTALALVGLAACVSFTSCSDDEDELPSYNVPETYSFENVNYAGQTARMAMLTELDTYIKTGNNGEILNAQKLKDMYANVNNPFSDESLNTSGKQLKNKTILTAQPVFEEYLEEVADASLLGTVPAVPGTPGVLTTADGKSYLVDANGLEYAQVIQKGLMGAVFYNQAVEGYLSEEKIGAAVDNITVTPGEGTKMEHHWDEAFGYFGAPKDFPTNVADAKYWANYSNKVDAVLGSNKVLMDAFLKGRAAISAKDMAGKDEAIATIRKEWERLVAAAAIHELNAAKNNLADQAKKSHYLSEAIGFVMGLQYKTDRKLSDAKFQEVMNAIGPNLYQTTADDINAAINILSTAYEMESIKGQL</sequence>